<proteinExistence type="predicted"/>
<evidence type="ECO:0000256" key="1">
    <source>
        <dbReference type="ARBA" id="ARBA00004123"/>
    </source>
</evidence>
<sequence>MPFFFTAGHTAESPESSRDAALPVSSNGGGGAPSSPTPGHLNGQDEEQSDGSAGIVADDASPGRLLVVSDLGGESAGAADKADERRRSNSSSKVQNAIRAQMSGSVELSDLDVIGGGSSDDVGDKNVSDVDVGNGEAEEVSEIKEAKEVKEVRSAAGTPSAETSAATSPVPTVKKRGRPPGPRTMMPSIGRPVGRPPGSRAPIAVATPVKSRRRLSAPIPVPGAAAAAAVLQAPATAPRRSLKRPAVDEAAPAAETPVAKKRVGRPAKTATTAAPAQAKKTATSSTKTAAVSGRGRGRPKKTAGTAATIAPSTETRKSVRTLTLPKRAAAIAAVKPAAKPAAEPAPKTAKTAKTAKEATSGAKRGRKPAAGKSTPEVYTVEAILDERVDRTTMKKEYLLKWQGFPKSKSTWEPQTHLVGCKKLLRDFEKTKKA</sequence>
<name>F0XDI4_GROCL</name>
<dbReference type="RefSeq" id="XP_014173127.1">
    <property type="nucleotide sequence ID" value="XM_014317652.1"/>
</dbReference>
<dbReference type="SUPFAM" id="SSF54160">
    <property type="entry name" value="Chromo domain-like"/>
    <property type="match status" value="1"/>
</dbReference>
<evidence type="ECO:0000313" key="6">
    <source>
        <dbReference type="EMBL" id="EFX03645.1"/>
    </source>
</evidence>
<comment type="subunit">
    <text evidence="2">Component of the NuA4 histone acetyltransferase complex.</text>
</comment>
<dbReference type="InterPro" id="IPR000953">
    <property type="entry name" value="Chromo/chromo_shadow_dom"/>
</dbReference>
<dbReference type="PANTHER" id="PTHR22812">
    <property type="entry name" value="CHROMOBOX PROTEIN"/>
    <property type="match status" value="1"/>
</dbReference>
<dbReference type="GO" id="GO:0003677">
    <property type="term" value="F:DNA binding"/>
    <property type="evidence" value="ECO:0007669"/>
    <property type="project" value="InterPro"/>
</dbReference>
<dbReference type="InterPro" id="IPR023779">
    <property type="entry name" value="Chromodomain_CS"/>
</dbReference>
<keyword evidence="7" id="KW-1185">Reference proteome</keyword>
<dbReference type="InterPro" id="IPR016197">
    <property type="entry name" value="Chromo-like_dom_sf"/>
</dbReference>
<dbReference type="STRING" id="655863.F0XDI4"/>
<dbReference type="EMBL" id="GL629765">
    <property type="protein sequence ID" value="EFX03645.1"/>
    <property type="molecule type" value="Genomic_DNA"/>
</dbReference>
<dbReference type="Proteomes" id="UP000007796">
    <property type="component" value="Unassembled WGS sequence"/>
</dbReference>
<dbReference type="AlphaFoldDB" id="F0XDI4"/>
<dbReference type="GeneID" id="25979084"/>
<dbReference type="PRINTS" id="PR00929">
    <property type="entry name" value="ATHOOK"/>
</dbReference>
<evidence type="ECO:0000256" key="2">
    <source>
        <dbReference type="ARBA" id="ARBA00011353"/>
    </source>
</evidence>
<dbReference type="Gene3D" id="2.40.50.40">
    <property type="match status" value="1"/>
</dbReference>
<dbReference type="PROSITE" id="PS50013">
    <property type="entry name" value="CHROMO_2"/>
    <property type="match status" value="1"/>
</dbReference>
<organism evidence="7">
    <name type="scientific">Grosmannia clavigera (strain kw1407 / UAMH 11150)</name>
    <name type="common">Blue stain fungus</name>
    <name type="synonym">Graphiocladiella clavigera</name>
    <dbReference type="NCBI Taxonomy" id="655863"/>
    <lineage>
        <taxon>Eukaryota</taxon>
        <taxon>Fungi</taxon>
        <taxon>Dikarya</taxon>
        <taxon>Ascomycota</taxon>
        <taxon>Pezizomycotina</taxon>
        <taxon>Sordariomycetes</taxon>
        <taxon>Sordariomycetidae</taxon>
        <taxon>Ophiostomatales</taxon>
        <taxon>Ophiostomataceae</taxon>
        <taxon>Leptographium</taxon>
    </lineage>
</organism>
<dbReference type="InterPro" id="IPR023780">
    <property type="entry name" value="Chromo_domain"/>
</dbReference>
<dbReference type="SMART" id="SM00384">
    <property type="entry name" value="AT_hook"/>
    <property type="match status" value="4"/>
</dbReference>
<feature type="region of interest" description="Disordered" evidence="4">
    <location>
        <begin position="235"/>
        <end position="375"/>
    </location>
</feature>
<evidence type="ECO:0000259" key="5">
    <source>
        <dbReference type="PROSITE" id="PS50013"/>
    </source>
</evidence>
<feature type="domain" description="Chromo" evidence="5">
    <location>
        <begin position="378"/>
        <end position="433"/>
    </location>
</feature>
<reference evidence="6 7" key="1">
    <citation type="journal article" date="2011" name="Proc. Natl. Acad. Sci. U.S.A.">
        <title>Genome and transcriptome analyses of the mountain pine beetle-fungal symbiont Grosmannia clavigera, a lodgepole pine pathogen.</title>
        <authorList>
            <person name="DiGuistini S."/>
            <person name="Wang Y."/>
            <person name="Liao N.Y."/>
            <person name="Taylor G."/>
            <person name="Tanguay P."/>
            <person name="Feau N."/>
            <person name="Henrissat B."/>
            <person name="Chan S.K."/>
            <person name="Hesse-Orce U."/>
            <person name="Alamouti S.M."/>
            <person name="Tsui C.K.M."/>
            <person name="Docking R.T."/>
            <person name="Levasseur A."/>
            <person name="Haridas S."/>
            <person name="Robertson G."/>
            <person name="Birol I."/>
            <person name="Holt R.A."/>
            <person name="Marra M.A."/>
            <person name="Hamelin R.C."/>
            <person name="Hirst M."/>
            <person name="Jones S.J.M."/>
            <person name="Bohlmann J."/>
            <person name="Breuil C."/>
        </authorList>
    </citation>
    <scope>NUCLEOTIDE SEQUENCE [LARGE SCALE GENOMIC DNA]</scope>
    <source>
        <strain evidence="7">kw1407 / UAMH 11150</strain>
    </source>
</reference>
<dbReference type="PROSITE" id="PS00598">
    <property type="entry name" value="CHROMO_1"/>
    <property type="match status" value="1"/>
</dbReference>
<dbReference type="SMART" id="SM00298">
    <property type="entry name" value="CHROMO"/>
    <property type="match status" value="1"/>
</dbReference>
<feature type="compositionally biased region" description="Low complexity" evidence="4">
    <location>
        <begin position="266"/>
        <end position="290"/>
    </location>
</feature>
<feature type="compositionally biased region" description="Low complexity" evidence="4">
    <location>
        <begin position="325"/>
        <end position="362"/>
    </location>
</feature>
<dbReference type="CDD" id="cd00024">
    <property type="entry name" value="CD_CSD"/>
    <property type="match status" value="1"/>
</dbReference>
<dbReference type="Pfam" id="PF00385">
    <property type="entry name" value="Chromo"/>
    <property type="match status" value="1"/>
</dbReference>
<feature type="compositionally biased region" description="Polar residues" evidence="4">
    <location>
        <begin position="160"/>
        <end position="170"/>
    </location>
</feature>
<dbReference type="InterPro" id="IPR051219">
    <property type="entry name" value="Heterochromatin_chromo-domain"/>
</dbReference>
<feature type="compositionally biased region" description="Basic and acidic residues" evidence="4">
    <location>
        <begin position="141"/>
        <end position="153"/>
    </location>
</feature>
<feature type="region of interest" description="Disordered" evidence="4">
    <location>
        <begin position="1"/>
        <end position="209"/>
    </location>
</feature>
<dbReference type="eggNOG" id="KOG1911">
    <property type="taxonomic scope" value="Eukaryota"/>
</dbReference>
<evidence type="ECO:0000256" key="3">
    <source>
        <dbReference type="ARBA" id="ARBA00023242"/>
    </source>
</evidence>
<dbReference type="GO" id="GO:0006338">
    <property type="term" value="P:chromatin remodeling"/>
    <property type="evidence" value="ECO:0007669"/>
    <property type="project" value="UniProtKB-ARBA"/>
</dbReference>
<gene>
    <name evidence="6" type="ORF">CMQ_573</name>
</gene>
<keyword evidence="3" id="KW-0539">Nucleus</keyword>
<dbReference type="OrthoDB" id="433924at2759"/>
<accession>F0XDI4</accession>
<dbReference type="GO" id="GO:0005634">
    <property type="term" value="C:nucleus"/>
    <property type="evidence" value="ECO:0007669"/>
    <property type="project" value="UniProtKB-SubCell"/>
</dbReference>
<dbReference type="InParanoid" id="F0XDI4"/>
<dbReference type="InterPro" id="IPR017956">
    <property type="entry name" value="AT_hook_DNA-bd_motif"/>
</dbReference>
<dbReference type="HOGENOM" id="CLU_633201_0_0_1"/>
<evidence type="ECO:0000256" key="4">
    <source>
        <dbReference type="SAM" id="MobiDB-lite"/>
    </source>
</evidence>
<protein>
    <submittedName>
        <fullName evidence="6">Chromodomain containing protein</fullName>
    </submittedName>
</protein>
<evidence type="ECO:0000313" key="7">
    <source>
        <dbReference type="Proteomes" id="UP000007796"/>
    </source>
</evidence>
<comment type="subcellular location">
    <subcellularLocation>
        <location evidence="1">Nucleus</location>
    </subcellularLocation>
</comment>